<evidence type="ECO:0000313" key="2">
    <source>
        <dbReference type="Proteomes" id="UP000269553"/>
    </source>
</evidence>
<organism evidence="1 2">
    <name type="scientific">Serratia phage vB_SmaA_3M</name>
    <dbReference type="NCBI Taxonomy" id="2419930"/>
    <lineage>
        <taxon>Viruses</taxon>
        <taxon>Duplodnaviria</taxon>
        <taxon>Heunggongvirae</taxon>
        <taxon>Uroviricota</taxon>
        <taxon>Caudoviricetes</taxon>
        <taxon>Pantevenvirales</taxon>
        <taxon>Ackermannviridae</taxon>
        <taxon>Miltonvirus</taxon>
        <taxon>Miltonvirus 3M</taxon>
    </lineage>
</organism>
<name>A0A3G2YRZ8_9CAUD</name>
<evidence type="ECO:0000313" key="1">
    <source>
        <dbReference type="EMBL" id="AYP28270.1"/>
    </source>
</evidence>
<proteinExistence type="predicted"/>
<accession>A0A3G2YRZ8</accession>
<dbReference type="EMBL" id="MH929319">
    <property type="protein sequence ID" value="AYP28270.1"/>
    <property type="molecule type" value="Genomic_DNA"/>
</dbReference>
<keyword evidence="2" id="KW-1185">Reference proteome</keyword>
<sequence length="294" mass="33291">MKTMIVIKGTSGTGKGTRVVQLIEFLRTKYEPVVREYGVGEKVRPFGLVFEELKLMFVGQYTRSNKSSLTSWTSMDAIHASVGKGEIAREFLSQYLSDGYTLVCEGEPLMLSDKWRPEWMVRNYGLDKLSMLYFHYETREQYDARIIGRSGKKAGDGGWSRNTSYPKEFEASRNEMTALPDIEEVHRSETNSIYSSISRGEVCGEIAIVPHDAPLRIVGFMILGAIGKKGEFQDEFSDFCDQHPMYRGVDGTDPLAHRVEAKPARRATIHRTPEQKAQLSKSSNLLAMLLRNKK</sequence>
<gene>
    <name evidence="1" type="ORF">3M_012c</name>
</gene>
<dbReference type="Pfam" id="PF18747">
    <property type="entry name" value="HMUD2"/>
    <property type="match status" value="1"/>
</dbReference>
<reference evidence="1 2" key="1">
    <citation type="submission" date="2018-09" db="EMBL/GenBank/DDBJ databases">
        <authorList>
            <person name="Day A."/>
            <person name="Monson R.E."/>
            <person name="Salmond G.P.C."/>
        </authorList>
    </citation>
    <scope>NUCLEOTIDE SEQUENCE [LARGE SCALE GENOMIC DNA]</scope>
</reference>
<dbReference type="Proteomes" id="UP000269553">
    <property type="component" value="Segment"/>
</dbReference>
<dbReference type="InterPro" id="IPR027417">
    <property type="entry name" value="P-loop_NTPase"/>
</dbReference>
<dbReference type="SUPFAM" id="SSF52540">
    <property type="entry name" value="P-loop containing nucleoside triphosphate hydrolases"/>
    <property type="match status" value="1"/>
</dbReference>
<protein>
    <submittedName>
        <fullName evidence="1">Uncharacterized protein</fullName>
    </submittedName>
</protein>
<dbReference type="InterPro" id="IPR041021">
    <property type="entry name" value="HMUD2"/>
</dbReference>